<evidence type="ECO:0000256" key="1">
    <source>
        <dbReference type="SAM" id="MobiDB-lite"/>
    </source>
</evidence>
<dbReference type="Proteomes" id="UP000001542">
    <property type="component" value="Unassembled WGS sequence"/>
</dbReference>
<keyword evidence="3" id="KW-1185">Reference proteome</keyword>
<dbReference type="InParanoid" id="A2FKX0"/>
<reference evidence="2" key="1">
    <citation type="submission" date="2006-10" db="EMBL/GenBank/DDBJ databases">
        <authorList>
            <person name="Amadeo P."/>
            <person name="Zhao Q."/>
            <person name="Wortman J."/>
            <person name="Fraser-Liggett C."/>
            <person name="Carlton J."/>
        </authorList>
    </citation>
    <scope>NUCLEOTIDE SEQUENCE</scope>
    <source>
        <strain evidence="2">G3</strain>
    </source>
</reference>
<feature type="region of interest" description="Disordered" evidence="1">
    <location>
        <begin position="1"/>
        <end position="76"/>
    </location>
</feature>
<dbReference type="KEGG" id="tva:4752187"/>
<evidence type="ECO:0000313" key="3">
    <source>
        <dbReference type="Proteomes" id="UP000001542"/>
    </source>
</evidence>
<feature type="compositionally biased region" description="Acidic residues" evidence="1">
    <location>
        <begin position="18"/>
        <end position="27"/>
    </location>
</feature>
<protein>
    <submittedName>
        <fullName evidence="2">Uncharacterized protein</fullName>
    </submittedName>
</protein>
<accession>A2FKX0</accession>
<name>A2FKX0_TRIV3</name>
<dbReference type="VEuPathDB" id="TrichDB:TVAG_327970"/>
<reference evidence="2" key="2">
    <citation type="journal article" date="2007" name="Science">
        <title>Draft genome sequence of the sexually transmitted pathogen Trichomonas vaginalis.</title>
        <authorList>
            <person name="Carlton J.M."/>
            <person name="Hirt R.P."/>
            <person name="Silva J.C."/>
            <person name="Delcher A.L."/>
            <person name="Schatz M."/>
            <person name="Zhao Q."/>
            <person name="Wortman J.R."/>
            <person name="Bidwell S.L."/>
            <person name="Alsmark U.C.M."/>
            <person name="Besteiro S."/>
            <person name="Sicheritz-Ponten T."/>
            <person name="Noel C.J."/>
            <person name="Dacks J.B."/>
            <person name="Foster P.G."/>
            <person name="Simillion C."/>
            <person name="Van de Peer Y."/>
            <person name="Miranda-Saavedra D."/>
            <person name="Barton G.J."/>
            <person name="Westrop G.D."/>
            <person name="Mueller S."/>
            <person name="Dessi D."/>
            <person name="Fiori P.L."/>
            <person name="Ren Q."/>
            <person name="Paulsen I."/>
            <person name="Zhang H."/>
            <person name="Bastida-Corcuera F.D."/>
            <person name="Simoes-Barbosa A."/>
            <person name="Brown M.T."/>
            <person name="Hayes R.D."/>
            <person name="Mukherjee M."/>
            <person name="Okumura C.Y."/>
            <person name="Schneider R."/>
            <person name="Smith A.J."/>
            <person name="Vanacova S."/>
            <person name="Villalvazo M."/>
            <person name="Haas B.J."/>
            <person name="Pertea M."/>
            <person name="Feldblyum T.V."/>
            <person name="Utterback T.R."/>
            <person name="Shu C.L."/>
            <person name="Osoegawa K."/>
            <person name="de Jong P.J."/>
            <person name="Hrdy I."/>
            <person name="Horvathova L."/>
            <person name="Zubacova Z."/>
            <person name="Dolezal P."/>
            <person name="Malik S.B."/>
            <person name="Logsdon J.M. Jr."/>
            <person name="Henze K."/>
            <person name="Gupta A."/>
            <person name="Wang C.C."/>
            <person name="Dunne R.L."/>
            <person name="Upcroft J.A."/>
            <person name="Upcroft P."/>
            <person name="White O."/>
            <person name="Salzberg S.L."/>
            <person name="Tang P."/>
            <person name="Chiu C.-H."/>
            <person name="Lee Y.-S."/>
            <person name="Embley T.M."/>
            <person name="Coombs G.H."/>
            <person name="Mottram J.C."/>
            <person name="Tachezy J."/>
            <person name="Fraser-Liggett C.M."/>
            <person name="Johnson P.J."/>
        </authorList>
    </citation>
    <scope>NUCLEOTIDE SEQUENCE [LARGE SCALE GENOMIC DNA]</scope>
    <source>
        <strain evidence="2">G3</strain>
    </source>
</reference>
<evidence type="ECO:0000313" key="2">
    <source>
        <dbReference type="EMBL" id="EAX94454.1"/>
    </source>
</evidence>
<proteinExistence type="predicted"/>
<dbReference type="EMBL" id="DS113857">
    <property type="protein sequence ID" value="EAX94454.1"/>
    <property type="molecule type" value="Genomic_DNA"/>
</dbReference>
<dbReference type="RefSeq" id="XP_001307384.1">
    <property type="nucleotide sequence ID" value="XM_001307383.1"/>
</dbReference>
<feature type="compositionally biased region" description="Basic residues" evidence="1">
    <location>
        <begin position="63"/>
        <end position="76"/>
    </location>
</feature>
<dbReference type="VEuPathDB" id="TrichDB:TVAGG3_0311000"/>
<organism evidence="2 3">
    <name type="scientific">Trichomonas vaginalis (strain ATCC PRA-98 / G3)</name>
    <dbReference type="NCBI Taxonomy" id="412133"/>
    <lineage>
        <taxon>Eukaryota</taxon>
        <taxon>Metamonada</taxon>
        <taxon>Parabasalia</taxon>
        <taxon>Trichomonadida</taxon>
        <taxon>Trichomonadidae</taxon>
        <taxon>Trichomonas</taxon>
    </lineage>
</organism>
<gene>
    <name evidence="2" type="ORF">TVAG_327970</name>
</gene>
<dbReference type="AlphaFoldDB" id="A2FKX0"/>
<sequence length="76" mass="8606">MSKKKDSSQESVKINNDPESDSEEESENVEHSREIDGSSTVKMVPIARIVARGKKKPSESRNKSKNMPRRSKCCRI</sequence>